<proteinExistence type="predicted"/>
<protein>
    <submittedName>
        <fullName evidence="3">Uncharacterized protein</fullName>
    </submittedName>
</protein>
<name>A0A6G2CGU5_9FIRM</name>
<feature type="transmembrane region" description="Helical" evidence="1">
    <location>
        <begin position="12"/>
        <end position="36"/>
    </location>
</feature>
<feature type="transmembrane region" description="Helical" evidence="1">
    <location>
        <begin position="56"/>
        <end position="78"/>
    </location>
</feature>
<evidence type="ECO:0000313" key="4">
    <source>
        <dbReference type="Proteomes" id="UP000487649"/>
    </source>
</evidence>
<comment type="caution">
    <text evidence="3">The sequence shown here is derived from an EMBL/GenBank/DDBJ whole genome shotgun (WGS) entry which is preliminary data.</text>
</comment>
<dbReference type="RefSeq" id="WP_006784297.1">
    <property type="nucleotide sequence ID" value="NZ_CABJBH010000012.1"/>
</dbReference>
<organism evidence="3">
    <name type="scientific">Turicibacter sanguinis</name>
    <dbReference type="NCBI Taxonomy" id="154288"/>
    <lineage>
        <taxon>Bacteria</taxon>
        <taxon>Bacillati</taxon>
        <taxon>Bacillota</taxon>
        <taxon>Erysipelotrichia</taxon>
        <taxon>Erysipelotrichales</taxon>
        <taxon>Turicibacteraceae</taxon>
        <taxon>Turicibacter</taxon>
    </lineage>
</organism>
<dbReference type="Proteomes" id="UP000487649">
    <property type="component" value="Unassembled WGS sequence"/>
</dbReference>
<evidence type="ECO:0000313" key="2">
    <source>
        <dbReference type="EMBL" id="MTK22336.1"/>
    </source>
</evidence>
<gene>
    <name evidence="3" type="ORF">GMA64_08395</name>
    <name evidence="2" type="ORF">GMA92_13035</name>
</gene>
<dbReference type="AlphaFoldDB" id="A0A6G2CGU5"/>
<accession>A0A6G2CGU5</accession>
<keyword evidence="1" id="KW-1133">Transmembrane helix</keyword>
<evidence type="ECO:0000313" key="3">
    <source>
        <dbReference type="EMBL" id="MTL94541.1"/>
    </source>
</evidence>
<evidence type="ECO:0000256" key="1">
    <source>
        <dbReference type="SAM" id="Phobius"/>
    </source>
</evidence>
<sequence length="123" mass="13557">MKNIKKVSKVSVVLYLLAIIMLGFGAYQVYACYAYVASIVEQGFVISDSLSDVVNYYMANVTPYAFYASCLGGLGFLIQKVCAFVNTVPMSSQLIEEVTPLVENDEVETAEVVVETQDIMLEQ</sequence>
<keyword evidence="1" id="KW-0472">Membrane</keyword>
<dbReference type="EMBL" id="WMQE01000035">
    <property type="protein sequence ID" value="MTK22336.1"/>
    <property type="molecule type" value="Genomic_DNA"/>
</dbReference>
<dbReference type="EMBL" id="WMQV01000017">
    <property type="protein sequence ID" value="MTL94541.1"/>
    <property type="molecule type" value="Genomic_DNA"/>
</dbReference>
<reference evidence="3 4" key="1">
    <citation type="journal article" date="2019" name="Nat. Med.">
        <title>A library of human gut bacterial isolates paired with longitudinal multiomics data enables mechanistic microbiome research.</title>
        <authorList>
            <person name="Poyet M."/>
            <person name="Groussin M."/>
            <person name="Gibbons S.M."/>
            <person name="Avila-Pacheco J."/>
            <person name="Jiang X."/>
            <person name="Kearney S.M."/>
            <person name="Perrotta A.R."/>
            <person name="Berdy B."/>
            <person name="Zhao S."/>
            <person name="Lieberman T.D."/>
            <person name="Swanson P.K."/>
            <person name="Smith M."/>
            <person name="Roesemann S."/>
            <person name="Alexander J.E."/>
            <person name="Rich S.A."/>
            <person name="Livny J."/>
            <person name="Vlamakis H."/>
            <person name="Clish C."/>
            <person name="Bullock K."/>
            <person name="Deik A."/>
            <person name="Scott J."/>
            <person name="Pierce K.A."/>
            <person name="Xavier R.J."/>
            <person name="Alm E.J."/>
        </authorList>
    </citation>
    <scope>NUCLEOTIDE SEQUENCE</scope>
    <source>
        <strain evidence="3">BIOML-A179</strain>
        <strain evidence="2 4">BIOML-A198</strain>
    </source>
</reference>
<keyword evidence="1" id="KW-0812">Transmembrane</keyword>